<keyword evidence="2" id="KW-1185">Reference proteome</keyword>
<dbReference type="Gene3D" id="3.40.50.1970">
    <property type="match status" value="1"/>
</dbReference>
<name>A0A917N7F2_9ENTE</name>
<dbReference type="RefSeq" id="WP_188368621.1">
    <property type="nucleotide sequence ID" value="NZ_BMDT01000019.1"/>
</dbReference>
<accession>A0A917N7F2</accession>
<evidence type="ECO:0000313" key="1">
    <source>
        <dbReference type="EMBL" id="GGI66802.1"/>
    </source>
</evidence>
<dbReference type="EMBL" id="BMDT01000019">
    <property type="protein sequence ID" value="GGI66802.1"/>
    <property type="molecule type" value="Genomic_DNA"/>
</dbReference>
<evidence type="ECO:0000313" key="2">
    <source>
        <dbReference type="Proteomes" id="UP000622610"/>
    </source>
</evidence>
<reference evidence="1" key="1">
    <citation type="journal article" date="2014" name="Int. J. Syst. Evol. Microbiol.">
        <title>Complete genome sequence of Corynebacterium casei LMG S-19264T (=DSM 44701T), isolated from a smear-ripened cheese.</title>
        <authorList>
            <consortium name="US DOE Joint Genome Institute (JGI-PGF)"/>
            <person name="Walter F."/>
            <person name="Albersmeier A."/>
            <person name="Kalinowski J."/>
            <person name="Ruckert C."/>
        </authorList>
    </citation>
    <scope>NUCLEOTIDE SEQUENCE</scope>
    <source>
        <strain evidence="1">CCM 8433</strain>
    </source>
</reference>
<reference evidence="1" key="2">
    <citation type="submission" date="2020-09" db="EMBL/GenBank/DDBJ databases">
        <authorList>
            <person name="Sun Q."/>
            <person name="Sedlacek I."/>
        </authorList>
    </citation>
    <scope>NUCLEOTIDE SEQUENCE</scope>
    <source>
        <strain evidence="1">CCM 8433</strain>
    </source>
</reference>
<proteinExistence type="predicted"/>
<comment type="caution">
    <text evidence="1">The sequence shown here is derived from an EMBL/GenBank/DDBJ whole genome shotgun (WGS) entry which is preliminary data.</text>
</comment>
<dbReference type="Proteomes" id="UP000622610">
    <property type="component" value="Unassembled WGS sequence"/>
</dbReference>
<dbReference type="AlphaFoldDB" id="A0A917N7F2"/>
<evidence type="ECO:0008006" key="3">
    <source>
        <dbReference type="Google" id="ProtNLM"/>
    </source>
</evidence>
<sequence length="351" mass="41506">MQIRYQKAQQETLVTYGEILSTSIREDWLKDKHLIILTNQRYYDRFFEKIEQLFLNHPVDWYIFRNQLYVNTLEEWSGLLTYLDRFSTEKEYLFVALGTAGVVDITGFLQKVSVLKGKFWSIPISFQSYVQGLIPVRTISRKHTLPVLQQVNLPERIFIDQTMVSPQREGRLVDLQVFIRMAFVCDYPLLLQLFKQYPNQKQLRITNFTALMDELTAHYQVNGEAIESYGWVFEKAFYQTENGHLLSENMKRFLGFILHLFWDQTVNQWPFQMDPFMVWLNHLGFPIVFPKTISMAEYLANVLRLIGEKGKLISLNQAGELGEEQVVQEKHLITAFQTYQQICRNIRSNEQ</sequence>
<gene>
    <name evidence="1" type="ORF">GCM10011482_24560</name>
</gene>
<organism evidence="1 2">
    <name type="scientific">Enterococcus alcedinis</name>
    <dbReference type="NCBI Taxonomy" id="1274384"/>
    <lineage>
        <taxon>Bacteria</taxon>
        <taxon>Bacillati</taxon>
        <taxon>Bacillota</taxon>
        <taxon>Bacilli</taxon>
        <taxon>Lactobacillales</taxon>
        <taxon>Enterococcaceae</taxon>
        <taxon>Enterococcus</taxon>
    </lineage>
</organism>
<protein>
    <recommendedName>
        <fullName evidence="3">3-dehydroquinate synthase domain-containing protein</fullName>
    </recommendedName>
</protein>